<dbReference type="STRING" id="574650.SAMN04487966_102171"/>
<reference evidence="8 9" key="1">
    <citation type="submission" date="2016-10" db="EMBL/GenBank/DDBJ databases">
        <authorList>
            <person name="de Groot N.N."/>
        </authorList>
    </citation>
    <scope>NUCLEOTIDE SEQUENCE [LARGE SCALE GENOMIC DNA]</scope>
    <source>
        <strain evidence="8 9">CGMCC 1.7054</strain>
    </source>
</reference>
<evidence type="ECO:0000313" key="8">
    <source>
        <dbReference type="EMBL" id="SFV21083.1"/>
    </source>
</evidence>
<dbReference type="FunFam" id="3.40.640.10:FF:000033">
    <property type="entry name" value="Aspartate aminotransferase"/>
    <property type="match status" value="1"/>
</dbReference>
<dbReference type="AlphaFoldDB" id="A0A1I7MGN2"/>
<dbReference type="EMBL" id="FPCG01000002">
    <property type="protein sequence ID" value="SFV21083.1"/>
    <property type="molecule type" value="Genomic_DNA"/>
</dbReference>
<protein>
    <submittedName>
        <fullName evidence="8">N-succinyldiaminopimelate aminotransferase</fullName>
    </submittedName>
</protein>
<dbReference type="Proteomes" id="UP000198881">
    <property type="component" value="Unassembled WGS sequence"/>
</dbReference>
<sequence>MPLAHPPEGPWRRASRATGLLRGTAPTPTVFETMTGWAREHDAVNLGQGFPDHDGPAWIRQIAAQAMLTEPTSGAASLNQYAPGTGLPSLRAAVGHHVERHRGLQLDPDREILITTGATEGIAAALLALVSPGDEVVVFEPFYDSYAAMIALAGAVQVTVPLSAPDFQPDPLALESVVTERTRMVVLNTPHNPTGAVLARGVLDQLIQVCSRHDLLVLSDEVYEHLVYDGEHHAVASTPGAWERTITVSSAGKSLSLTGWKVGWLTGPAELVSAVRAVKQFLTYSSGPAYQEAVAEALLNDRGFLADQRDRFRSTRDLLVDGLRQAGLDPVVPAAGYFTVVDLAPWGVQDAAHAVRELTVQAGVTGIPVSSLCRPDQPGPLHSWVRLAFCKRPEVLQEAVRRLGAAADLAQDGAFAQPTR</sequence>
<comment type="similarity">
    <text evidence="2">Belongs to the class-I pyridoxal-phosphate-dependent aminotransferase family.</text>
</comment>
<dbReference type="Pfam" id="PF00155">
    <property type="entry name" value="Aminotran_1_2"/>
    <property type="match status" value="1"/>
</dbReference>
<keyword evidence="9" id="KW-1185">Reference proteome</keyword>
<evidence type="ECO:0000256" key="3">
    <source>
        <dbReference type="ARBA" id="ARBA00022576"/>
    </source>
</evidence>
<feature type="domain" description="Aminotransferase class I/classII large" evidence="7">
    <location>
        <begin position="42"/>
        <end position="403"/>
    </location>
</feature>
<dbReference type="SUPFAM" id="SSF53383">
    <property type="entry name" value="PLP-dependent transferases"/>
    <property type="match status" value="1"/>
</dbReference>
<feature type="region of interest" description="Disordered" evidence="6">
    <location>
        <begin position="1"/>
        <end position="26"/>
    </location>
</feature>
<keyword evidence="3 8" id="KW-0032">Aminotransferase</keyword>
<dbReference type="GO" id="GO:0016212">
    <property type="term" value="F:kynurenine-oxoglutarate transaminase activity"/>
    <property type="evidence" value="ECO:0007669"/>
    <property type="project" value="TreeGrafter"/>
</dbReference>
<dbReference type="Gene3D" id="3.90.1150.10">
    <property type="entry name" value="Aspartate Aminotransferase, domain 1"/>
    <property type="match status" value="1"/>
</dbReference>
<dbReference type="InterPro" id="IPR015422">
    <property type="entry name" value="PyrdxlP-dep_Trfase_small"/>
</dbReference>
<evidence type="ECO:0000313" key="9">
    <source>
        <dbReference type="Proteomes" id="UP000198881"/>
    </source>
</evidence>
<dbReference type="PANTHER" id="PTHR43807:SF20">
    <property type="entry name" value="FI04487P"/>
    <property type="match status" value="1"/>
</dbReference>
<proteinExistence type="inferred from homology"/>
<dbReference type="InterPro" id="IPR015424">
    <property type="entry name" value="PyrdxlP-dep_Trfase"/>
</dbReference>
<evidence type="ECO:0000259" key="7">
    <source>
        <dbReference type="Pfam" id="PF00155"/>
    </source>
</evidence>
<organism evidence="8 9">
    <name type="scientific">Micrococcus terreus</name>
    <dbReference type="NCBI Taxonomy" id="574650"/>
    <lineage>
        <taxon>Bacteria</taxon>
        <taxon>Bacillati</taxon>
        <taxon>Actinomycetota</taxon>
        <taxon>Actinomycetes</taxon>
        <taxon>Micrococcales</taxon>
        <taxon>Micrococcaceae</taxon>
        <taxon>Micrococcus</taxon>
    </lineage>
</organism>
<dbReference type="InterPro" id="IPR015421">
    <property type="entry name" value="PyrdxlP-dep_Trfase_major"/>
</dbReference>
<dbReference type="InterPro" id="IPR004839">
    <property type="entry name" value="Aminotransferase_I/II_large"/>
</dbReference>
<evidence type="ECO:0000256" key="2">
    <source>
        <dbReference type="ARBA" id="ARBA00007441"/>
    </source>
</evidence>
<keyword evidence="5" id="KW-0663">Pyridoxal phosphate</keyword>
<gene>
    <name evidence="8" type="ORF">SAMN04487966_102171</name>
</gene>
<evidence type="ECO:0000256" key="6">
    <source>
        <dbReference type="SAM" id="MobiDB-lite"/>
    </source>
</evidence>
<keyword evidence="4 8" id="KW-0808">Transferase</keyword>
<accession>A0A1I7MGN2</accession>
<dbReference type="CDD" id="cd00609">
    <property type="entry name" value="AAT_like"/>
    <property type="match status" value="1"/>
</dbReference>
<dbReference type="InterPro" id="IPR051326">
    <property type="entry name" value="Kynurenine-oxoglutarate_AT"/>
</dbReference>
<evidence type="ECO:0000256" key="5">
    <source>
        <dbReference type="ARBA" id="ARBA00022898"/>
    </source>
</evidence>
<evidence type="ECO:0000256" key="4">
    <source>
        <dbReference type="ARBA" id="ARBA00022679"/>
    </source>
</evidence>
<dbReference type="GO" id="GO:0005737">
    <property type="term" value="C:cytoplasm"/>
    <property type="evidence" value="ECO:0007669"/>
    <property type="project" value="TreeGrafter"/>
</dbReference>
<dbReference type="Gene3D" id="3.40.640.10">
    <property type="entry name" value="Type I PLP-dependent aspartate aminotransferase-like (Major domain)"/>
    <property type="match status" value="1"/>
</dbReference>
<comment type="cofactor">
    <cofactor evidence="1">
        <name>pyridoxal 5'-phosphate</name>
        <dbReference type="ChEBI" id="CHEBI:597326"/>
    </cofactor>
</comment>
<dbReference type="GO" id="GO:0030170">
    <property type="term" value="F:pyridoxal phosphate binding"/>
    <property type="evidence" value="ECO:0007669"/>
    <property type="project" value="InterPro"/>
</dbReference>
<dbReference type="PANTHER" id="PTHR43807">
    <property type="entry name" value="FI04487P"/>
    <property type="match status" value="1"/>
</dbReference>
<evidence type="ECO:0000256" key="1">
    <source>
        <dbReference type="ARBA" id="ARBA00001933"/>
    </source>
</evidence>
<name>A0A1I7MGN2_9MICC</name>